<comment type="caution">
    <text evidence="2">The sequence shown here is derived from an EMBL/GenBank/DDBJ whole genome shotgun (WGS) entry which is preliminary data.</text>
</comment>
<keyword evidence="1" id="KW-0472">Membrane</keyword>
<name>A0A922MUT8_SPOEX</name>
<dbReference type="Gene3D" id="1.20.1250.20">
    <property type="entry name" value="MFS general substrate transporter like domains"/>
    <property type="match status" value="2"/>
</dbReference>
<gene>
    <name evidence="2" type="ORF">HF086_005930</name>
</gene>
<protein>
    <submittedName>
        <fullName evidence="2">Uncharacterized protein</fullName>
    </submittedName>
</protein>
<feature type="transmembrane region" description="Helical" evidence="1">
    <location>
        <begin position="291"/>
        <end position="309"/>
    </location>
</feature>
<proteinExistence type="predicted"/>
<keyword evidence="1" id="KW-0812">Transmembrane</keyword>
<dbReference type="AlphaFoldDB" id="A0A922MUT8"/>
<dbReference type="InterPro" id="IPR036259">
    <property type="entry name" value="MFS_trans_sf"/>
</dbReference>
<evidence type="ECO:0000313" key="2">
    <source>
        <dbReference type="EMBL" id="KAH9643268.1"/>
    </source>
</evidence>
<keyword evidence="1" id="KW-1133">Transmembrane helix</keyword>
<dbReference type="EMBL" id="JACEFF010000143">
    <property type="protein sequence ID" value="KAH9643268.1"/>
    <property type="molecule type" value="Genomic_DNA"/>
</dbReference>
<sequence length="332" mass="33502">MVVAVNVPAMSFGLAVGWVSLASGESGAGGALDEAQAVAAAGTTYLASLVGVPLCARALAGGRKPAVIATSAAFVMSHLPQACWGLKLCGGGWWVVAARACAGVGGAGAWCLAPLLANEVCMVRGRGGAGRQCMTCVHVCVQMCAAEARGAASAALVAAHNAGALLMYAAADAGLPHRYRRQPPAAALRAAGAVCNVPTADGAVFQCAAVELPGAVRGALRAVPAECWHGTAVSEPGRRRTFWLLLAAVVGQEACGVLALLQYAERVFVLARDQAPGDLAGAQLASPARHAVLLGAAQLLASLLALYLIEKVGRKVRSLCVVRNVPDLVTGD</sequence>
<accession>A0A922MUT8</accession>
<organism evidence="2 3">
    <name type="scientific">Spodoptera exigua</name>
    <name type="common">Beet armyworm</name>
    <name type="synonym">Noctua fulgens</name>
    <dbReference type="NCBI Taxonomy" id="7107"/>
    <lineage>
        <taxon>Eukaryota</taxon>
        <taxon>Metazoa</taxon>
        <taxon>Ecdysozoa</taxon>
        <taxon>Arthropoda</taxon>
        <taxon>Hexapoda</taxon>
        <taxon>Insecta</taxon>
        <taxon>Pterygota</taxon>
        <taxon>Neoptera</taxon>
        <taxon>Endopterygota</taxon>
        <taxon>Lepidoptera</taxon>
        <taxon>Glossata</taxon>
        <taxon>Ditrysia</taxon>
        <taxon>Noctuoidea</taxon>
        <taxon>Noctuidae</taxon>
        <taxon>Amphipyrinae</taxon>
        <taxon>Spodoptera</taxon>
    </lineage>
</organism>
<dbReference type="Proteomes" id="UP000814243">
    <property type="component" value="Unassembled WGS sequence"/>
</dbReference>
<evidence type="ECO:0000256" key="1">
    <source>
        <dbReference type="SAM" id="Phobius"/>
    </source>
</evidence>
<reference evidence="2" key="1">
    <citation type="journal article" date="2021" name="G3 (Bethesda)">
        <title>Genome and transcriptome analysis of the beet armyworm Spodoptera exigua reveals targets for pest control. .</title>
        <authorList>
            <person name="Simon S."/>
            <person name="Breeschoten T."/>
            <person name="Jansen H.J."/>
            <person name="Dirks R.P."/>
            <person name="Schranz M.E."/>
            <person name="Ros V.I.D."/>
        </authorList>
    </citation>
    <scope>NUCLEOTIDE SEQUENCE</scope>
    <source>
        <strain evidence="2">TB_SE_WUR_2020</strain>
    </source>
</reference>
<feature type="transmembrane region" description="Helical" evidence="1">
    <location>
        <begin position="242"/>
        <end position="264"/>
    </location>
</feature>
<evidence type="ECO:0000313" key="3">
    <source>
        <dbReference type="Proteomes" id="UP000814243"/>
    </source>
</evidence>